<dbReference type="RefSeq" id="WP_289962569.1">
    <property type="nucleotide sequence ID" value="NZ_JAUEOZ010000002.1"/>
</dbReference>
<comment type="caution">
    <text evidence="1">The sequence shown here is derived from an EMBL/GenBank/DDBJ whole genome shotgun (WGS) entry which is preliminary data.</text>
</comment>
<evidence type="ECO:0000313" key="2">
    <source>
        <dbReference type="Proteomes" id="UP001169719"/>
    </source>
</evidence>
<keyword evidence="2" id="KW-1185">Reference proteome</keyword>
<evidence type="ECO:0000313" key="1">
    <source>
        <dbReference type="EMBL" id="MDN2482489.1"/>
    </source>
</evidence>
<name>A0ABT7Y360_9VIBR</name>
<sequence length="100" mass="11587">MSSKKRSNKALLKAIMDKEIPLREMHGELFPEEYDHYYDSNVEAKVRNRGENPMSVDYQREVNLRRFAMGVEPFGGSVGINSTKGLISSWQYCQNKIDQK</sequence>
<dbReference type="Proteomes" id="UP001169719">
    <property type="component" value="Unassembled WGS sequence"/>
</dbReference>
<gene>
    <name evidence="1" type="ORF">QWJ08_14210</name>
</gene>
<reference evidence="1" key="1">
    <citation type="submission" date="2024-05" db="EMBL/GenBank/DDBJ databases">
        <title>Genome Sequences of Four Agar- Degrading Marine Bacteria.</title>
        <authorList>
            <person name="Phillips E.K."/>
            <person name="Shaffer J.C."/>
            <person name="Henson M.W."/>
            <person name="Temperton B."/>
            <person name="Thrash C.J."/>
            <person name="Martin M.O."/>
        </authorList>
    </citation>
    <scope>NUCLEOTIDE SEQUENCE</scope>
    <source>
        <strain evidence="1">EKP203</strain>
    </source>
</reference>
<organism evidence="1 2">
    <name type="scientific">Vibrio agarivorans</name>
    <dbReference type="NCBI Taxonomy" id="153622"/>
    <lineage>
        <taxon>Bacteria</taxon>
        <taxon>Pseudomonadati</taxon>
        <taxon>Pseudomonadota</taxon>
        <taxon>Gammaproteobacteria</taxon>
        <taxon>Vibrionales</taxon>
        <taxon>Vibrionaceae</taxon>
        <taxon>Vibrio</taxon>
    </lineage>
</organism>
<dbReference type="EMBL" id="JAUEOZ010000002">
    <property type="protein sequence ID" value="MDN2482489.1"/>
    <property type="molecule type" value="Genomic_DNA"/>
</dbReference>
<protein>
    <submittedName>
        <fullName evidence="1">Uncharacterized protein</fullName>
    </submittedName>
</protein>
<proteinExistence type="predicted"/>
<accession>A0ABT7Y360</accession>